<name>A0A1J4KP84_9EUKA</name>
<reference evidence="3" key="3">
    <citation type="journal article" date="2017" name="Biol. Cell">
        <title>The costa of trichomonads: A complex macromolecular cytoskeleton structure made of uncommon proteins.</title>
        <authorList>
            <person name="de Andrade Rosa I."/>
            <person name="Brigido M.C."/>
            <person name="de Oliveira Santos E."/>
            <person name="Gonzaga L."/>
            <person name="Zingali R.B."/>
            <person name="de Vasconcelos A.T."/>
            <person name="de Souza W."/>
            <person name="Benchimol M."/>
        </authorList>
    </citation>
    <scope>NUCLEOTIDE SEQUENCE</scope>
    <source>
        <strain evidence="3">1196</strain>
    </source>
</reference>
<accession>A0A1J4KP84</accession>
<reference evidence="3" key="1">
    <citation type="submission" date="2016-07" db="EMBL/GenBank/DDBJ databases">
        <authorList>
            <person name="Rosa I.A."/>
            <person name="Brigido M.C."/>
            <person name="Santos E.O."/>
            <person name="Almeida L.G.P."/>
            <person name="Zingalli R.B."/>
            <person name="Vasconcelos A.T.R."/>
            <person name="Souza W."/>
            <person name="Benchimol M."/>
        </authorList>
    </citation>
    <scope>NUCLEOTIDE SEQUENCE</scope>
    <source>
        <strain evidence="3">1196</strain>
    </source>
</reference>
<dbReference type="PANTHER" id="PTHR23159">
    <property type="entry name" value="CENTROSOMAL PROTEIN 2"/>
    <property type="match status" value="1"/>
</dbReference>
<evidence type="ECO:0000313" key="4">
    <source>
        <dbReference type="EMBL" id="OHT11237.1"/>
    </source>
</evidence>
<evidence type="ECO:0000256" key="1">
    <source>
        <dbReference type="SAM" id="Coils"/>
    </source>
</evidence>
<evidence type="ECO:0000313" key="3">
    <source>
        <dbReference type="EMBL" id="ARM19746.1"/>
    </source>
</evidence>
<reference evidence="4 5" key="2">
    <citation type="submission" date="2016-10" db="EMBL/GenBank/DDBJ databases">
        <authorList>
            <person name="Benchimol M."/>
            <person name="Almeida L.G."/>
            <person name="Vasconcelos A.T."/>
            <person name="Perreira-Neves A."/>
            <person name="Rosa I.A."/>
            <person name="Tasca T."/>
            <person name="Bogo M.R."/>
            <person name="de Souza W."/>
        </authorList>
    </citation>
    <scope>NUCLEOTIDE SEQUENCE [LARGE SCALE GENOMIC DNA]</scope>
    <source>
        <strain evidence="4 5">K</strain>
    </source>
</reference>
<dbReference type="EMBL" id="KX579512">
    <property type="protein sequence ID" value="ARM19746.1"/>
    <property type="molecule type" value="Genomic_DNA"/>
</dbReference>
<dbReference type="VEuPathDB" id="TrichDB:TRFO_01196"/>
<proteinExistence type="predicted"/>
<protein>
    <submittedName>
        <fullName evidence="4">Uncharacterized protein</fullName>
    </submittedName>
</protein>
<dbReference type="RefSeq" id="XP_068364373.1">
    <property type="nucleotide sequence ID" value="XM_068489962.1"/>
</dbReference>
<feature type="coiled-coil region" evidence="1">
    <location>
        <begin position="19"/>
        <end position="127"/>
    </location>
</feature>
<keyword evidence="1" id="KW-0175">Coiled coil</keyword>
<dbReference type="PANTHER" id="PTHR23159:SF31">
    <property type="entry name" value="CENTROSOME-ASSOCIATED PROTEIN CEP250 ISOFORM X1"/>
    <property type="match status" value="1"/>
</dbReference>
<evidence type="ECO:0000313" key="5">
    <source>
        <dbReference type="Proteomes" id="UP000179807"/>
    </source>
</evidence>
<organism evidence="4 5">
    <name type="scientific">Tritrichomonas foetus</name>
    <dbReference type="NCBI Taxonomy" id="1144522"/>
    <lineage>
        <taxon>Eukaryota</taxon>
        <taxon>Metamonada</taxon>
        <taxon>Parabasalia</taxon>
        <taxon>Tritrichomonadida</taxon>
        <taxon>Tritrichomonadidae</taxon>
        <taxon>Tritrichomonas</taxon>
    </lineage>
</organism>
<dbReference type="GeneID" id="94824666"/>
<evidence type="ECO:0000256" key="2">
    <source>
        <dbReference type="SAM" id="MobiDB-lite"/>
    </source>
</evidence>
<feature type="coiled-coil region" evidence="1">
    <location>
        <begin position="724"/>
        <end position="833"/>
    </location>
</feature>
<dbReference type="OrthoDB" id="42561at2759"/>
<sequence>MDLSDSFSKYDNQDPQEEISHLTEINKQLKDELDKVKAEFAQTVNVIPNMESLYSENNQLKKSLFTLQSKNDDLQKRLNIALQTNNEILNSKESSKNNVTKEYENQITDLQVEVSTLKAENESMRANFQKQIKNSESSMYSIQSENSVLNSQVSKLLKVAEIKFSQSFKEIPELIAFFNKPQKQDKKEQSDDKCEEINCLNEKLQEMKSKLQTEKQKVKTLQMGVIKMKKKIENDNLKTEQEITQLHDQVRQKDNEIRRLTLLNQQKLIVKTPPKTRNQFCQVMTIIEDIDSENLRHELAAANSQLNENSTTISMLKMQLDATDSQLKELETTKNQLSNKLKNTSNENEALQSEVIRQKRLNEKLSKEVEETLTQLAAKTAESTLPKEMLEGENAKLKLEQKNAERTIERLETIMQTQKEEITELSNTKEKLINMIEKQSKIFGIMDEMISNQKPPEVKSVEKIITVDPQFEWQFGNLPEEILDIVVEIGENDSLKIESRIKSIFIVVNKYIENQLNSRQKEKTSLEESVTSLSKQLEEYKAQIVAAFEMGEEATPETAPELITKYIVLSKRLENELAQVKDEDLRLLHMTECEDFDSVIHNMMDLKENSENLTNQIKEEKKKRSVLRQQITKVLASKDKEIEQKTGTLKKMNDSSRKQIEKLQTQIEKLQDQNKKLIEQLTNLPEANEQSNNDQPQNIMKQNDDDDASQLQISRETTQLSYQVEDLTSKIESLNKAVNKWKEVAKKAQDEVSMTQKRISEINQLNDQHIEKLMKDFDEEREHLQGQLRELAEKLENEAQNHKEALQSLTESLSQAHQRLDKATQELSNHKFEMEKINLCAASRVETAERAKKLTEAQLKAQILSIESNHSMQLEEEKQKGEQSKRNLIETFVKSFREFTDISEKLNEDCFREVIRKVRGQIEKGQKTENAIRKLIKAKDEDSTEDALTQFIIRMHPQFQSSQ</sequence>
<feature type="region of interest" description="Disordered" evidence="2">
    <location>
        <begin position="684"/>
        <end position="708"/>
    </location>
</feature>
<dbReference type="EMBL" id="MLAK01000593">
    <property type="protein sequence ID" value="OHT11237.1"/>
    <property type="molecule type" value="Genomic_DNA"/>
</dbReference>
<dbReference type="AlphaFoldDB" id="A0A1J4KP84"/>
<feature type="compositionally biased region" description="Polar residues" evidence="2">
    <location>
        <begin position="684"/>
        <end position="701"/>
    </location>
</feature>
<keyword evidence="5" id="KW-1185">Reference proteome</keyword>
<feature type="coiled-coil region" evidence="1">
    <location>
        <begin position="187"/>
        <end position="256"/>
    </location>
</feature>
<gene>
    <name evidence="4" type="ORF">TRFO_01196</name>
</gene>
<feature type="coiled-coil region" evidence="1">
    <location>
        <begin position="313"/>
        <end position="435"/>
    </location>
</feature>
<dbReference type="Proteomes" id="UP000179807">
    <property type="component" value="Unassembled WGS sequence"/>
</dbReference>